<keyword evidence="3" id="KW-1185">Reference proteome</keyword>
<dbReference type="AlphaFoldDB" id="A0A518IEP7"/>
<dbReference type="OrthoDB" id="225533at2"/>
<gene>
    <name evidence="2" type="ORF">Enr17x_36110</name>
</gene>
<evidence type="ECO:0008006" key="4">
    <source>
        <dbReference type="Google" id="ProtNLM"/>
    </source>
</evidence>
<organism evidence="2 3">
    <name type="scientific">Gimesia fumaroli</name>
    <dbReference type="NCBI Taxonomy" id="2527976"/>
    <lineage>
        <taxon>Bacteria</taxon>
        <taxon>Pseudomonadati</taxon>
        <taxon>Planctomycetota</taxon>
        <taxon>Planctomycetia</taxon>
        <taxon>Planctomycetales</taxon>
        <taxon>Planctomycetaceae</taxon>
        <taxon>Gimesia</taxon>
    </lineage>
</organism>
<dbReference type="RefSeq" id="WP_145310849.1">
    <property type="nucleotide sequence ID" value="NZ_CP037452.1"/>
</dbReference>
<proteinExistence type="predicted"/>
<evidence type="ECO:0000313" key="3">
    <source>
        <dbReference type="Proteomes" id="UP000318313"/>
    </source>
</evidence>
<name>A0A518IEP7_9PLAN</name>
<evidence type="ECO:0000313" key="2">
    <source>
        <dbReference type="EMBL" id="QDV51555.1"/>
    </source>
</evidence>
<dbReference type="EMBL" id="CP037452">
    <property type="protein sequence ID" value="QDV51555.1"/>
    <property type="molecule type" value="Genomic_DNA"/>
</dbReference>
<dbReference type="Proteomes" id="UP000318313">
    <property type="component" value="Chromosome"/>
</dbReference>
<dbReference type="SUPFAM" id="SSF55486">
    <property type="entry name" value="Metalloproteases ('zincins'), catalytic domain"/>
    <property type="match status" value="1"/>
</dbReference>
<keyword evidence="1" id="KW-0732">Signal</keyword>
<feature type="chain" id="PRO_5021873552" description="Peptidyl-Asp metalloendopeptidase" evidence="1">
    <location>
        <begin position="25"/>
        <end position="407"/>
    </location>
</feature>
<evidence type="ECO:0000256" key="1">
    <source>
        <dbReference type="SAM" id="SignalP"/>
    </source>
</evidence>
<feature type="signal peptide" evidence="1">
    <location>
        <begin position="1"/>
        <end position="24"/>
    </location>
</feature>
<dbReference type="KEGG" id="gfm:Enr17x_36110"/>
<dbReference type="Pfam" id="PF13688">
    <property type="entry name" value="Reprolysin_5"/>
    <property type="match status" value="1"/>
</dbReference>
<protein>
    <recommendedName>
        <fullName evidence="4">Peptidyl-Asp metalloendopeptidase</fullName>
    </recommendedName>
</protein>
<sequence precursor="true">MAIYRICIPLILLVLQLAAHAVAAAPPQKLFHFMDTKKTDLTEKQSSLIASLKSKKWNENVTIVKLDAARFADDQVVMNLNQELNVTLDRSNVTTTKNKTIWSAKQNDEVNDVTFIKRGDNVTGTIRINNQHFSLRPLSGGLHALIKRNDSKFPPDHPPEFEEAQRAISIEEKQAGDKIEENNLSDTNMSYHIDVMVVYTPAVANVLTDVPSLIDLAIEETNKSYEYSKINASLRLVHQGKVSYTESGSFKTDVDRLAATSDGHIDGVHSLRNRKKADVVVMLINDDQACGRAKTIYANASTAFAICHYDCATGYYSFGHEIGHLQGARHNPEADSTNTPFMYGHGYYNKDKQWRTIMSYNCPGGCVRKRFWSNPNTTYNGDSIGSANKHNNARSLNNTASRIAGFK</sequence>
<accession>A0A518IEP7</accession>
<reference evidence="2 3" key="1">
    <citation type="submission" date="2019-03" db="EMBL/GenBank/DDBJ databases">
        <title>Deep-cultivation of Planctomycetes and their phenomic and genomic characterization uncovers novel biology.</title>
        <authorList>
            <person name="Wiegand S."/>
            <person name="Jogler M."/>
            <person name="Boedeker C."/>
            <person name="Pinto D."/>
            <person name="Vollmers J."/>
            <person name="Rivas-Marin E."/>
            <person name="Kohn T."/>
            <person name="Peeters S.H."/>
            <person name="Heuer A."/>
            <person name="Rast P."/>
            <person name="Oberbeckmann S."/>
            <person name="Bunk B."/>
            <person name="Jeske O."/>
            <person name="Meyerdierks A."/>
            <person name="Storesund J.E."/>
            <person name="Kallscheuer N."/>
            <person name="Luecker S."/>
            <person name="Lage O.M."/>
            <person name="Pohl T."/>
            <person name="Merkel B.J."/>
            <person name="Hornburger P."/>
            <person name="Mueller R.-W."/>
            <person name="Bruemmer F."/>
            <person name="Labrenz M."/>
            <person name="Spormann A.M."/>
            <person name="Op den Camp H."/>
            <person name="Overmann J."/>
            <person name="Amann R."/>
            <person name="Jetten M.S.M."/>
            <person name="Mascher T."/>
            <person name="Medema M.H."/>
            <person name="Devos D.P."/>
            <person name="Kaster A.-K."/>
            <person name="Ovreas L."/>
            <person name="Rohde M."/>
            <person name="Galperin M.Y."/>
            <person name="Jogler C."/>
        </authorList>
    </citation>
    <scope>NUCLEOTIDE SEQUENCE [LARGE SCALE GENOMIC DNA]</scope>
    <source>
        <strain evidence="2 3">Enr17</strain>
    </source>
</reference>